<keyword evidence="1 3" id="KW-0378">Hydrolase</keyword>
<dbReference type="AlphaFoldDB" id="A0A366X200"/>
<dbReference type="PRINTS" id="PR00412">
    <property type="entry name" value="EPOXHYDRLASE"/>
</dbReference>
<dbReference type="PANTHER" id="PTHR42977">
    <property type="entry name" value="HYDROLASE-RELATED"/>
    <property type="match status" value="1"/>
</dbReference>
<evidence type="ECO:0000313" key="3">
    <source>
        <dbReference type="EMBL" id="RBW58473.1"/>
    </source>
</evidence>
<dbReference type="Proteomes" id="UP000252706">
    <property type="component" value="Unassembled WGS sequence"/>
</dbReference>
<dbReference type="SUPFAM" id="SSF53474">
    <property type="entry name" value="alpha/beta-Hydrolases"/>
    <property type="match status" value="1"/>
</dbReference>
<dbReference type="Gene3D" id="3.40.50.1820">
    <property type="entry name" value="alpha/beta hydrolase"/>
    <property type="match status" value="1"/>
</dbReference>
<dbReference type="NCBIfam" id="NF002043">
    <property type="entry name" value="PRK00870.1"/>
    <property type="match status" value="1"/>
</dbReference>
<comment type="caution">
    <text evidence="3">The sequence shown here is derived from an EMBL/GenBank/DDBJ whole genome shotgun (WGS) entry which is preliminary data.</text>
</comment>
<dbReference type="EMBL" id="QOCE01000013">
    <property type="protein sequence ID" value="RBW58473.1"/>
    <property type="molecule type" value="Genomic_DNA"/>
</dbReference>
<dbReference type="GO" id="GO:0004301">
    <property type="term" value="F:epoxide hydrolase activity"/>
    <property type="evidence" value="ECO:0007669"/>
    <property type="project" value="TreeGrafter"/>
</dbReference>
<name>A0A366X200_9RHOB</name>
<feature type="domain" description="AB hydrolase-1" evidence="2">
    <location>
        <begin position="48"/>
        <end position="285"/>
    </location>
</feature>
<dbReference type="InterPro" id="IPR051340">
    <property type="entry name" value="Haloalkane_dehalogenase"/>
</dbReference>
<dbReference type="RefSeq" id="WP_113822511.1">
    <property type="nucleotide sequence ID" value="NZ_QOCE01000013.1"/>
</dbReference>
<dbReference type="EC" id="3.8.1.5" evidence="3"/>
<evidence type="ECO:0000313" key="4">
    <source>
        <dbReference type="Proteomes" id="UP000252706"/>
    </source>
</evidence>
<dbReference type="PRINTS" id="PR00111">
    <property type="entry name" value="ABHYDROLASE"/>
</dbReference>
<reference evidence="3 4" key="1">
    <citation type="submission" date="2018-07" db="EMBL/GenBank/DDBJ databases">
        <title>Modular assembly of carbohydrate-degrading microbial communities in the ocean.</title>
        <authorList>
            <person name="Enke T.N."/>
            <person name="Datta M.S."/>
            <person name="Schwartzman J.A."/>
            <person name="Cermak N."/>
            <person name="Schmitz D.A."/>
            <person name="Barrere J."/>
            <person name="Cordero O.X."/>
        </authorList>
    </citation>
    <scope>NUCLEOTIDE SEQUENCE [LARGE SCALE GENOMIC DNA]</scope>
    <source>
        <strain evidence="3 4">C3M10</strain>
    </source>
</reference>
<proteinExistence type="predicted"/>
<sequence length="302" mass="33340">MKALRTPPERFDELVDYPFAPNYLEVDDTEGGALRVHYLDEGPPDAAPVLVMHGEPSWSYLYRHMIPRFTAAGHRVIAPDLIGFGKSDKPTEREDYTYERHVAWMGSVLRQLDLRNITLVCQDWGGLIGLRLWAEMPDRFARIVIANTALPTGDHPMSEAFRAWRAFSQDVPVFPAGKIVYGGTVNKLTEAEIAAYDAPYPDEDYKAGARQFPTLVPDTPDAPSTTENRAAWEVLKTLDTPVLTVFGAEDKVMAGVEKVFQKLCPGAAGQAHVVLPNAGHFLQEDVGDALADRTNAFIAATS</sequence>
<dbReference type="OrthoDB" id="9804723at2"/>
<evidence type="ECO:0000256" key="1">
    <source>
        <dbReference type="ARBA" id="ARBA00022801"/>
    </source>
</evidence>
<evidence type="ECO:0000259" key="2">
    <source>
        <dbReference type="Pfam" id="PF00561"/>
    </source>
</evidence>
<organism evidence="3 4">
    <name type="scientific">Phaeobacter gallaeciensis</name>
    <dbReference type="NCBI Taxonomy" id="60890"/>
    <lineage>
        <taxon>Bacteria</taxon>
        <taxon>Pseudomonadati</taxon>
        <taxon>Pseudomonadota</taxon>
        <taxon>Alphaproteobacteria</taxon>
        <taxon>Rhodobacterales</taxon>
        <taxon>Roseobacteraceae</taxon>
        <taxon>Phaeobacter</taxon>
    </lineage>
</organism>
<dbReference type="Pfam" id="PF00561">
    <property type="entry name" value="Abhydrolase_1"/>
    <property type="match status" value="1"/>
</dbReference>
<dbReference type="InterPro" id="IPR000639">
    <property type="entry name" value="Epox_hydrolase-like"/>
</dbReference>
<dbReference type="GO" id="GO:0018786">
    <property type="term" value="F:haloalkane dehalogenase activity"/>
    <property type="evidence" value="ECO:0007669"/>
    <property type="project" value="UniProtKB-EC"/>
</dbReference>
<protein>
    <submittedName>
        <fullName evidence="3">Haloalkane dehalogenase</fullName>
        <ecNumber evidence="3">3.8.1.5</ecNumber>
    </submittedName>
</protein>
<gene>
    <name evidence="3" type="ORF">DS909_05795</name>
</gene>
<accession>A0A366X200</accession>
<dbReference type="PANTHER" id="PTHR42977:SF3">
    <property type="entry name" value="AB HYDROLASE-1 DOMAIN-CONTAINING PROTEIN"/>
    <property type="match status" value="1"/>
</dbReference>
<dbReference type="InterPro" id="IPR000073">
    <property type="entry name" value="AB_hydrolase_1"/>
</dbReference>
<dbReference type="InterPro" id="IPR029058">
    <property type="entry name" value="AB_hydrolase_fold"/>
</dbReference>